<keyword evidence="2" id="KW-1185">Reference proteome</keyword>
<dbReference type="STRING" id="3988.B9T6R8"/>
<dbReference type="EMBL" id="EQ974638">
    <property type="protein sequence ID" value="EEF28444.1"/>
    <property type="molecule type" value="Genomic_DNA"/>
</dbReference>
<evidence type="ECO:0000313" key="2">
    <source>
        <dbReference type="Proteomes" id="UP000008311"/>
    </source>
</evidence>
<accession>B9T6R8</accession>
<reference evidence="2" key="1">
    <citation type="journal article" date="2010" name="Nat. Biotechnol.">
        <title>Draft genome sequence of the oilseed species Ricinus communis.</title>
        <authorList>
            <person name="Chan A.P."/>
            <person name="Crabtree J."/>
            <person name="Zhao Q."/>
            <person name="Lorenzi H."/>
            <person name="Orvis J."/>
            <person name="Puiu D."/>
            <person name="Melake-Berhan A."/>
            <person name="Jones K.M."/>
            <person name="Redman J."/>
            <person name="Chen G."/>
            <person name="Cahoon E.B."/>
            <person name="Gedil M."/>
            <person name="Stanke M."/>
            <person name="Haas B.J."/>
            <person name="Wortman J.R."/>
            <person name="Fraser-Liggett C.M."/>
            <person name="Ravel J."/>
            <person name="Rabinowicz P.D."/>
        </authorList>
    </citation>
    <scope>NUCLEOTIDE SEQUENCE [LARGE SCALE GENOMIC DNA]</scope>
    <source>
        <strain evidence="2">cv. Hale</strain>
    </source>
</reference>
<dbReference type="AlphaFoldDB" id="B9T6R8"/>
<evidence type="ECO:0000313" key="1">
    <source>
        <dbReference type="EMBL" id="EEF28444.1"/>
    </source>
</evidence>
<proteinExistence type="predicted"/>
<dbReference type="Proteomes" id="UP000008311">
    <property type="component" value="Unassembled WGS sequence"/>
</dbReference>
<organism evidence="1 2">
    <name type="scientific">Ricinus communis</name>
    <name type="common">Castor bean</name>
    <dbReference type="NCBI Taxonomy" id="3988"/>
    <lineage>
        <taxon>Eukaryota</taxon>
        <taxon>Viridiplantae</taxon>
        <taxon>Streptophyta</taxon>
        <taxon>Embryophyta</taxon>
        <taxon>Tracheophyta</taxon>
        <taxon>Spermatophyta</taxon>
        <taxon>Magnoliopsida</taxon>
        <taxon>eudicotyledons</taxon>
        <taxon>Gunneridae</taxon>
        <taxon>Pentapetalae</taxon>
        <taxon>rosids</taxon>
        <taxon>fabids</taxon>
        <taxon>Malpighiales</taxon>
        <taxon>Euphorbiaceae</taxon>
        <taxon>Acalyphoideae</taxon>
        <taxon>Acalypheae</taxon>
        <taxon>Ricinus</taxon>
    </lineage>
</organism>
<gene>
    <name evidence="1" type="ORF">RCOM_0008270</name>
</gene>
<dbReference type="InParanoid" id="B9T6R8"/>
<sequence>MGHHHQEFNTQNLTLIEAALRVLTTPDLFEKVKLGDSFASQWLQGTISHPYFPSLNLIIPYRPSRFTNVKLIAPGLMPKLEKASLQK</sequence>
<protein>
    <submittedName>
        <fullName evidence="1">Uncharacterized protein</fullName>
    </submittedName>
</protein>
<name>B9T6R8_RICCO</name>